<gene>
    <name evidence="7" type="ORF">BCR41DRAFT_320057</name>
</gene>
<evidence type="ECO:0000256" key="5">
    <source>
        <dbReference type="ARBA" id="ARBA00023136"/>
    </source>
</evidence>
<dbReference type="GO" id="GO:0016020">
    <property type="term" value="C:membrane"/>
    <property type="evidence" value="ECO:0007669"/>
    <property type="project" value="UniProtKB-SubCell"/>
</dbReference>
<protein>
    <submittedName>
        <fullName evidence="7">Uncharacterized protein</fullName>
    </submittedName>
</protein>
<proteinExistence type="inferred from homology"/>
<dbReference type="OrthoDB" id="430207at2759"/>
<accession>A0A1Y2GVI7</accession>
<name>A0A1Y2GVI7_9FUNG</name>
<keyword evidence="4" id="KW-1133">Transmembrane helix</keyword>
<dbReference type="GO" id="GO:0005739">
    <property type="term" value="C:mitochondrion"/>
    <property type="evidence" value="ECO:0007669"/>
    <property type="project" value="TreeGrafter"/>
</dbReference>
<keyword evidence="8" id="KW-1185">Reference proteome</keyword>
<sequence length="199" mass="22495">MLGFYTRILSNYPIATQAGTTGMLFGTGDLIAQFLIEHQNKVVVSHDRLKSTDTSIGMQSWDKARTARMMLFGTCFAGPVLHQWYKFLDKTIRLSTPVQSLLGRVAVDQIFFAPCFIASFFVGQGLLADEGQQVILNKLKKGYPEALKSNYMVWPAVQCLNFWLVPLQHRLMVVNTFALGWNTYLSHVNQTTRSSIHNE</sequence>
<evidence type="ECO:0000256" key="2">
    <source>
        <dbReference type="ARBA" id="ARBA00006824"/>
    </source>
</evidence>
<comment type="caution">
    <text evidence="7">The sequence shown here is derived from an EMBL/GenBank/DDBJ whole genome shotgun (WGS) entry which is preliminary data.</text>
</comment>
<dbReference type="GeneID" id="33563224"/>
<comment type="similarity">
    <text evidence="2 6">Belongs to the peroxisomal membrane protein PXMP2/4 family.</text>
</comment>
<dbReference type="AlphaFoldDB" id="A0A1Y2GVI7"/>
<evidence type="ECO:0000256" key="1">
    <source>
        <dbReference type="ARBA" id="ARBA00004141"/>
    </source>
</evidence>
<evidence type="ECO:0000313" key="8">
    <source>
        <dbReference type="Proteomes" id="UP000193648"/>
    </source>
</evidence>
<comment type="subcellular location">
    <subcellularLocation>
        <location evidence="1">Membrane</location>
        <topology evidence="1">Multi-pass membrane protein</topology>
    </subcellularLocation>
</comment>
<keyword evidence="5" id="KW-0472">Membrane</keyword>
<evidence type="ECO:0000256" key="3">
    <source>
        <dbReference type="ARBA" id="ARBA00022692"/>
    </source>
</evidence>
<dbReference type="InterPro" id="IPR007248">
    <property type="entry name" value="Mpv17_PMP22"/>
</dbReference>
<dbReference type="STRING" id="64571.A0A1Y2GVI7"/>
<keyword evidence="3" id="KW-0812">Transmembrane</keyword>
<organism evidence="7 8">
    <name type="scientific">Lobosporangium transversale</name>
    <dbReference type="NCBI Taxonomy" id="64571"/>
    <lineage>
        <taxon>Eukaryota</taxon>
        <taxon>Fungi</taxon>
        <taxon>Fungi incertae sedis</taxon>
        <taxon>Mucoromycota</taxon>
        <taxon>Mortierellomycotina</taxon>
        <taxon>Mortierellomycetes</taxon>
        <taxon>Mortierellales</taxon>
        <taxon>Mortierellaceae</taxon>
        <taxon>Lobosporangium</taxon>
    </lineage>
</organism>
<dbReference type="EMBL" id="MCFF01000010">
    <property type="protein sequence ID" value="ORZ22714.1"/>
    <property type="molecule type" value="Genomic_DNA"/>
</dbReference>
<dbReference type="PANTHER" id="PTHR11266:SF17">
    <property type="entry name" value="PROTEIN MPV17"/>
    <property type="match status" value="1"/>
</dbReference>
<reference evidence="7 8" key="1">
    <citation type="submission" date="2016-07" db="EMBL/GenBank/DDBJ databases">
        <title>Pervasive Adenine N6-methylation of Active Genes in Fungi.</title>
        <authorList>
            <consortium name="DOE Joint Genome Institute"/>
            <person name="Mondo S.J."/>
            <person name="Dannebaum R.O."/>
            <person name="Kuo R.C."/>
            <person name="Labutti K."/>
            <person name="Haridas S."/>
            <person name="Kuo A."/>
            <person name="Salamov A."/>
            <person name="Ahrendt S.R."/>
            <person name="Lipzen A."/>
            <person name="Sullivan W."/>
            <person name="Andreopoulos W.B."/>
            <person name="Clum A."/>
            <person name="Lindquist E."/>
            <person name="Daum C."/>
            <person name="Ramamoorthy G.K."/>
            <person name="Gryganskyi A."/>
            <person name="Culley D."/>
            <person name="Magnuson J.K."/>
            <person name="James T.Y."/>
            <person name="O'Malley M.A."/>
            <person name="Stajich J.E."/>
            <person name="Spatafora J.W."/>
            <person name="Visel A."/>
            <person name="Grigoriev I.V."/>
        </authorList>
    </citation>
    <scope>NUCLEOTIDE SEQUENCE [LARGE SCALE GENOMIC DNA]</scope>
    <source>
        <strain evidence="7 8">NRRL 3116</strain>
    </source>
</reference>
<evidence type="ECO:0000256" key="4">
    <source>
        <dbReference type="ARBA" id="ARBA00022989"/>
    </source>
</evidence>
<dbReference type="Pfam" id="PF04117">
    <property type="entry name" value="Mpv17_PMP22"/>
    <property type="match status" value="1"/>
</dbReference>
<evidence type="ECO:0000256" key="6">
    <source>
        <dbReference type="RuleBase" id="RU363053"/>
    </source>
</evidence>
<dbReference type="Proteomes" id="UP000193648">
    <property type="component" value="Unassembled WGS sequence"/>
</dbReference>
<evidence type="ECO:0000313" key="7">
    <source>
        <dbReference type="EMBL" id="ORZ22714.1"/>
    </source>
</evidence>
<dbReference type="InParanoid" id="A0A1Y2GVI7"/>
<dbReference type="FunCoup" id="A0A1Y2GVI7">
    <property type="interactions" value="384"/>
</dbReference>
<dbReference type="RefSeq" id="XP_021883268.1">
    <property type="nucleotide sequence ID" value="XM_022021380.1"/>
</dbReference>
<dbReference type="PANTHER" id="PTHR11266">
    <property type="entry name" value="PEROXISOMAL MEMBRANE PROTEIN 2, PXMP2 MPV17"/>
    <property type="match status" value="1"/>
</dbReference>